<evidence type="ECO:0000256" key="2">
    <source>
        <dbReference type="PIRSR" id="PIRSR613078-2"/>
    </source>
</evidence>
<dbReference type="InterPro" id="IPR013078">
    <property type="entry name" value="His_Pase_superF_clade-1"/>
</dbReference>
<dbReference type="OrthoDB" id="4697614at2"/>
<feature type="binding site" evidence="2">
    <location>
        <begin position="11"/>
        <end position="18"/>
    </location>
    <ligand>
        <name>substrate</name>
    </ligand>
</feature>
<reference evidence="4" key="1">
    <citation type="submission" date="2016-10" db="EMBL/GenBank/DDBJ databases">
        <authorList>
            <person name="Varghese N."/>
            <person name="Submissions S."/>
        </authorList>
    </citation>
    <scope>NUCLEOTIDE SEQUENCE [LARGE SCALE GENOMIC DNA]</scope>
    <source>
        <strain evidence="4">DSM 22127</strain>
    </source>
</reference>
<dbReference type="Pfam" id="PF00300">
    <property type="entry name" value="His_Phos_1"/>
    <property type="match status" value="1"/>
</dbReference>
<dbReference type="GO" id="GO:0016791">
    <property type="term" value="F:phosphatase activity"/>
    <property type="evidence" value="ECO:0007669"/>
    <property type="project" value="TreeGrafter"/>
</dbReference>
<sequence>MAADRRLVLVRHGRTAWNAEGRAQGHTDIGLDHLGRAQAEQMAPVVAALDPVLLVTSDLARARQTAARLEQATGLVAEADPRLREYDTGARTGLTFAEYAARVGADAARSLDVHAHVDAAGAETVEQVGERIVPALREVLERVAPGQTAVAVLHGAALRVGVAGLLGWPLGAADGLEAMRNCGWAVLRERAGGRLRLAAYNQTAGQIPEV</sequence>
<dbReference type="EMBL" id="LT629757">
    <property type="protein sequence ID" value="SDR78694.1"/>
    <property type="molecule type" value="Genomic_DNA"/>
</dbReference>
<feature type="active site" description="Tele-phosphohistidine intermediate" evidence="1">
    <location>
        <position position="12"/>
    </location>
</feature>
<dbReference type="SMART" id="SM00855">
    <property type="entry name" value="PGAM"/>
    <property type="match status" value="1"/>
</dbReference>
<dbReference type="AlphaFoldDB" id="A0A1H1LVP1"/>
<dbReference type="CDD" id="cd07067">
    <property type="entry name" value="HP_PGM_like"/>
    <property type="match status" value="1"/>
</dbReference>
<feature type="active site" description="Proton donor/acceptor" evidence="1">
    <location>
        <position position="85"/>
    </location>
</feature>
<evidence type="ECO:0000313" key="4">
    <source>
        <dbReference type="Proteomes" id="UP000198859"/>
    </source>
</evidence>
<evidence type="ECO:0000256" key="1">
    <source>
        <dbReference type="PIRSR" id="PIRSR613078-1"/>
    </source>
</evidence>
<protein>
    <submittedName>
        <fullName evidence="3">Probable phosphoglycerate mutase</fullName>
    </submittedName>
</protein>
<accession>A0A1H1LVP1</accession>
<dbReference type="STRING" id="642780.SAMN04488570_0381"/>
<feature type="binding site" evidence="2">
    <location>
        <position position="61"/>
    </location>
    <ligand>
        <name>substrate</name>
    </ligand>
</feature>
<dbReference type="InterPro" id="IPR050275">
    <property type="entry name" value="PGM_Phosphatase"/>
</dbReference>
<proteinExistence type="predicted"/>
<dbReference type="SUPFAM" id="SSF53254">
    <property type="entry name" value="Phosphoglycerate mutase-like"/>
    <property type="match status" value="1"/>
</dbReference>
<dbReference type="Proteomes" id="UP000198859">
    <property type="component" value="Chromosome I"/>
</dbReference>
<dbReference type="RefSeq" id="WP_091725424.1">
    <property type="nucleotide sequence ID" value="NZ_LT629757.1"/>
</dbReference>
<evidence type="ECO:0000313" key="3">
    <source>
        <dbReference type="EMBL" id="SDR78694.1"/>
    </source>
</evidence>
<dbReference type="PANTHER" id="PTHR48100:SF62">
    <property type="entry name" value="GLUCOSYL-3-PHOSPHOGLYCERATE PHOSPHATASE"/>
    <property type="match status" value="1"/>
</dbReference>
<dbReference type="InterPro" id="IPR029033">
    <property type="entry name" value="His_PPase_superfam"/>
</dbReference>
<keyword evidence="4" id="KW-1185">Reference proteome</keyword>
<name>A0A1H1LVP1_9ACTN</name>
<dbReference type="Gene3D" id="3.40.50.1240">
    <property type="entry name" value="Phosphoglycerate mutase-like"/>
    <property type="match status" value="1"/>
</dbReference>
<dbReference type="GO" id="GO:0005737">
    <property type="term" value="C:cytoplasm"/>
    <property type="evidence" value="ECO:0007669"/>
    <property type="project" value="TreeGrafter"/>
</dbReference>
<gene>
    <name evidence="3" type="ORF">SAMN04488570_0381</name>
</gene>
<organism evidence="3 4">
    <name type="scientific">Nocardioides scoriae</name>
    <dbReference type="NCBI Taxonomy" id="642780"/>
    <lineage>
        <taxon>Bacteria</taxon>
        <taxon>Bacillati</taxon>
        <taxon>Actinomycetota</taxon>
        <taxon>Actinomycetes</taxon>
        <taxon>Propionibacteriales</taxon>
        <taxon>Nocardioidaceae</taxon>
        <taxon>Nocardioides</taxon>
    </lineage>
</organism>
<dbReference type="PANTHER" id="PTHR48100">
    <property type="entry name" value="BROAD-SPECIFICITY PHOSPHATASE YOR283W-RELATED"/>
    <property type="match status" value="1"/>
</dbReference>